<name>A0A162NBN3_PHYB8</name>
<dbReference type="GeneID" id="29002320"/>
<dbReference type="AlphaFoldDB" id="A0A162NBN3"/>
<dbReference type="CDD" id="cd22785">
    <property type="entry name" value="DPBB_MltA-like"/>
    <property type="match status" value="1"/>
</dbReference>
<feature type="signal peptide" evidence="2">
    <location>
        <begin position="1"/>
        <end position="24"/>
    </location>
</feature>
<dbReference type="VEuPathDB" id="FungiDB:PHYBLDRAFT_65204"/>
<keyword evidence="2" id="KW-0732">Signal</keyword>
<keyword evidence="4" id="KW-1185">Reference proteome</keyword>
<reference evidence="4" key="1">
    <citation type="submission" date="2015-06" db="EMBL/GenBank/DDBJ databases">
        <title>Expansion of signal transduction pathways in fungi by whole-genome duplication.</title>
        <authorList>
            <consortium name="DOE Joint Genome Institute"/>
            <person name="Corrochano L.M."/>
            <person name="Kuo A."/>
            <person name="Marcet-Houben M."/>
            <person name="Polaino S."/>
            <person name="Salamov A."/>
            <person name="Villalobos J.M."/>
            <person name="Alvarez M.I."/>
            <person name="Avalos J."/>
            <person name="Benito E.P."/>
            <person name="Benoit I."/>
            <person name="Burger G."/>
            <person name="Camino L.P."/>
            <person name="Canovas D."/>
            <person name="Cerda-Olmedo E."/>
            <person name="Cheng J.-F."/>
            <person name="Dominguez A."/>
            <person name="Elias M."/>
            <person name="Eslava A.P."/>
            <person name="Glaser F."/>
            <person name="Grimwood J."/>
            <person name="Gutierrez G."/>
            <person name="Heitman J."/>
            <person name="Henrissat B."/>
            <person name="Iturriaga E.A."/>
            <person name="Lang B.F."/>
            <person name="Lavin J.L."/>
            <person name="Lee S."/>
            <person name="Li W."/>
            <person name="Lindquist E."/>
            <person name="Lopez-Garcia S."/>
            <person name="Luque E.M."/>
            <person name="Marcos A.T."/>
            <person name="Martin J."/>
            <person name="McCluskey K."/>
            <person name="Medina H.R."/>
            <person name="Miralles-Duran A."/>
            <person name="Miyazaki A."/>
            <person name="Munoz-Torres E."/>
            <person name="Oguiza J.A."/>
            <person name="Ohm R."/>
            <person name="Olmedo M."/>
            <person name="Orejas M."/>
            <person name="Ortiz-Castellanos L."/>
            <person name="Pisabarro A.G."/>
            <person name="Rodriguez-Romero J."/>
            <person name="Ruiz-Herrera J."/>
            <person name="Ruiz-Vazquez R."/>
            <person name="Sanz C."/>
            <person name="Schackwitz W."/>
            <person name="Schmutz J."/>
            <person name="Shahriari M."/>
            <person name="Shelest E."/>
            <person name="Silva-Franco F."/>
            <person name="Soanes D."/>
            <person name="Syed K."/>
            <person name="Tagua V.G."/>
            <person name="Talbot N.J."/>
            <person name="Thon M."/>
            <person name="De vries R.P."/>
            <person name="Wiebenga A."/>
            <person name="Yadav J.S."/>
            <person name="Braun E.L."/>
            <person name="Baker S."/>
            <person name="Garre V."/>
            <person name="Horwitz B."/>
            <person name="Torres-Martinez S."/>
            <person name="Idnurm A."/>
            <person name="Herrera-Estrella A."/>
            <person name="Gabaldon T."/>
            <person name="Grigoriev I.V."/>
        </authorList>
    </citation>
    <scope>NUCLEOTIDE SEQUENCE [LARGE SCALE GENOMIC DNA]</scope>
    <source>
        <strain evidence="4">NRRL 1555(-)</strain>
    </source>
</reference>
<evidence type="ECO:0000256" key="1">
    <source>
        <dbReference type="SAM" id="MobiDB-lite"/>
    </source>
</evidence>
<accession>A0A162NBN3</accession>
<dbReference type="EMBL" id="KV440982">
    <property type="protein sequence ID" value="OAD72868.1"/>
    <property type="molecule type" value="Genomic_DNA"/>
</dbReference>
<proteinExistence type="predicted"/>
<feature type="chain" id="PRO_5007838104" evidence="2">
    <location>
        <begin position="25"/>
        <end position="390"/>
    </location>
</feature>
<gene>
    <name evidence="3" type="ORF">PHYBLDRAFT_65204</name>
</gene>
<dbReference type="RefSeq" id="XP_018290908.1">
    <property type="nucleotide sequence ID" value="XM_018441414.1"/>
</dbReference>
<dbReference type="STRING" id="763407.A0A162NBN3"/>
<organism evidence="3 4">
    <name type="scientific">Phycomyces blakesleeanus (strain ATCC 8743b / DSM 1359 / FGSC 10004 / NBRC 33097 / NRRL 1555)</name>
    <dbReference type="NCBI Taxonomy" id="763407"/>
    <lineage>
        <taxon>Eukaryota</taxon>
        <taxon>Fungi</taxon>
        <taxon>Fungi incertae sedis</taxon>
        <taxon>Mucoromycota</taxon>
        <taxon>Mucoromycotina</taxon>
        <taxon>Mucoromycetes</taxon>
        <taxon>Mucorales</taxon>
        <taxon>Phycomycetaceae</taxon>
        <taxon>Phycomyces</taxon>
    </lineage>
</organism>
<evidence type="ECO:0000313" key="4">
    <source>
        <dbReference type="Proteomes" id="UP000077315"/>
    </source>
</evidence>
<feature type="compositionally biased region" description="Low complexity" evidence="1">
    <location>
        <begin position="83"/>
        <end position="123"/>
    </location>
</feature>
<feature type="region of interest" description="Disordered" evidence="1">
    <location>
        <begin position="79"/>
        <end position="134"/>
    </location>
</feature>
<evidence type="ECO:0000313" key="3">
    <source>
        <dbReference type="EMBL" id="OAD72868.1"/>
    </source>
</evidence>
<sequence>MKIIQWHIILGCILWSIYMHSTEGLATKPIAPQNAHLSHTNSQLDDSPRLSSALAFLSKFVHRIAEAKAMPSLRISSSVATGSNNSTDANNASDAKNTTQSNNATQSTTKPAPKSAQSSSSPPKSNPPPTSPTFSVAQIHADMVSIVDKPLSTDYFDPSAPIVAESFIHNDGIPMCYRHRRKVEFSQFWIPKEDEWDETNNGVRVYLNGGPEIHLKDSKNNVLGSVSATMWNRCNMEGTCLLKNGDLVNLGQELGTFDIIGHSGRKQNLFGLGSGPQNLVPFVSVASNDLPYGQTLYMPDLDGLDLGTGKTHNGCVRVDDTGWSFDGCQLDLFVVSYVDYLWLGLPERAHVHVVDCEVKNYVTPAHLSYVKANADQSTVDSATEDHSPDY</sequence>
<protein>
    <submittedName>
        <fullName evidence="3">Uncharacterized protein</fullName>
    </submittedName>
</protein>
<dbReference type="InParanoid" id="A0A162NBN3"/>
<evidence type="ECO:0000256" key="2">
    <source>
        <dbReference type="SAM" id="SignalP"/>
    </source>
</evidence>
<dbReference type="OrthoDB" id="5985073at2759"/>
<dbReference type="Proteomes" id="UP000077315">
    <property type="component" value="Unassembled WGS sequence"/>
</dbReference>